<name>A0ABP0WJ94_9BRYO</name>
<dbReference type="InterPro" id="IPR013087">
    <property type="entry name" value="Znf_C2H2_type"/>
</dbReference>
<accession>A0ABP0WJ94</accession>
<dbReference type="Pfam" id="PF18868">
    <property type="entry name" value="zf-C2H2_3rep"/>
    <property type="match status" value="1"/>
</dbReference>
<dbReference type="PROSITE" id="PS00028">
    <property type="entry name" value="ZINC_FINGER_C2H2_1"/>
    <property type="match status" value="1"/>
</dbReference>
<protein>
    <recommendedName>
        <fullName evidence="1">C2H2-type domain-containing protein</fullName>
    </recommendedName>
</protein>
<dbReference type="PANTHER" id="PTHR47325">
    <property type="entry name" value="HISTONE-LYSINE N-METHYLTRANSFERASE SUVR5"/>
    <property type="match status" value="1"/>
</dbReference>
<dbReference type="Proteomes" id="UP001497444">
    <property type="component" value="Chromosome 19"/>
</dbReference>
<reference evidence="2" key="1">
    <citation type="submission" date="2024-02" db="EMBL/GenBank/DDBJ databases">
        <authorList>
            <consortium name="ELIXIR-Norway"/>
            <consortium name="Elixir Norway"/>
        </authorList>
    </citation>
    <scope>NUCLEOTIDE SEQUENCE</scope>
</reference>
<proteinExistence type="predicted"/>
<evidence type="ECO:0000313" key="2">
    <source>
        <dbReference type="EMBL" id="CAK9266945.1"/>
    </source>
</evidence>
<dbReference type="InterPro" id="IPR040689">
    <property type="entry name" value="SUVR5_Znf-C2H2_3rpt"/>
</dbReference>
<dbReference type="PANTHER" id="PTHR47325:SF1">
    <property type="entry name" value="HISTONE-LYSINE N-METHYLTRANSFERASE SUVR5"/>
    <property type="match status" value="1"/>
</dbReference>
<feature type="domain" description="C2H2-type" evidence="1">
    <location>
        <begin position="76"/>
        <end position="99"/>
    </location>
</feature>
<evidence type="ECO:0000259" key="1">
    <source>
        <dbReference type="PROSITE" id="PS00028"/>
    </source>
</evidence>
<sequence length="332" mass="36885">MRVGNVVVPMKNQSGGTNEILQRMKATKQVLEDQSKSTVNKNGVSKHKKQQAEAMQKSFSVQISQPTVATPPALKCQCRLCGSRFPPLPDLGQHHQEKHLTVKQAFITNGLGEPKTGLYTLSKDGVLMSSSSKPDKQLLLSAARPSDSKEILDIAHFACCKAWLYKESRKKYTDVSPQFRVQAAHLCSVAKVEIQWHQDRYVCPEGCKEFRELLRKETVPSLAVVMMGFSLRFQADHGTGVVKSLESVINMRHNTSFTPPKSLVLLEDLSNRQEQVPIVCVIDQDVMGEPCSPSCSLCTSENTNSRPSDVDGALRPWDSFVYGTKRLLDPSL</sequence>
<keyword evidence="3" id="KW-1185">Reference proteome</keyword>
<gene>
    <name evidence="2" type="ORF">CSSPJE1EN1_LOCUS12423</name>
</gene>
<evidence type="ECO:0000313" key="3">
    <source>
        <dbReference type="Proteomes" id="UP001497444"/>
    </source>
</evidence>
<organism evidence="2 3">
    <name type="scientific">Sphagnum jensenii</name>
    <dbReference type="NCBI Taxonomy" id="128206"/>
    <lineage>
        <taxon>Eukaryota</taxon>
        <taxon>Viridiplantae</taxon>
        <taxon>Streptophyta</taxon>
        <taxon>Embryophyta</taxon>
        <taxon>Bryophyta</taxon>
        <taxon>Sphagnophytina</taxon>
        <taxon>Sphagnopsida</taxon>
        <taxon>Sphagnales</taxon>
        <taxon>Sphagnaceae</taxon>
        <taxon>Sphagnum</taxon>
    </lineage>
</organism>
<dbReference type="EMBL" id="OZ020114">
    <property type="protein sequence ID" value="CAK9266945.1"/>
    <property type="molecule type" value="Genomic_DNA"/>
</dbReference>